<organism evidence="2 3">
    <name type="scientific">Sideroxyarcus emersonii</name>
    <dbReference type="NCBI Taxonomy" id="2764705"/>
    <lineage>
        <taxon>Bacteria</taxon>
        <taxon>Pseudomonadati</taxon>
        <taxon>Pseudomonadota</taxon>
        <taxon>Betaproteobacteria</taxon>
        <taxon>Nitrosomonadales</taxon>
        <taxon>Gallionellaceae</taxon>
        <taxon>Sideroxyarcus</taxon>
    </lineage>
</organism>
<dbReference type="EMBL" id="AP023423">
    <property type="protein sequence ID" value="BCK88441.1"/>
    <property type="molecule type" value="Genomic_DNA"/>
</dbReference>
<feature type="transmembrane region" description="Helical" evidence="1">
    <location>
        <begin position="49"/>
        <end position="67"/>
    </location>
</feature>
<dbReference type="AlphaFoldDB" id="A0AAN1XBY0"/>
<reference evidence="2 3" key="1">
    <citation type="journal article" date="2022" name="Int. J. Syst. Evol. Microbiol.">
        <title>&lt;i&gt;Sideroxyarcus emersonii&lt;/i&gt; gen. nov. sp. nov., a neutrophilic, microaerobic iron- and thiosulfate-oxidizing bacterium isolated from iron-rich wetland sediment.</title>
        <authorList>
            <person name="Kato S."/>
            <person name="Itoh T."/>
            <person name="Iino T."/>
            <person name="Ohkuma M."/>
        </authorList>
    </citation>
    <scope>NUCLEOTIDE SEQUENCE [LARGE SCALE GENOMIC DNA]</scope>
    <source>
        <strain evidence="2 3">MIZ01</strain>
    </source>
</reference>
<feature type="transmembrane region" description="Helical" evidence="1">
    <location>
        <begin position="126"/>
        <end position="148"/>
    </location>
</feature>
<dbReference type="RefSeq" id="WP_237246960.1">
    <property type="nucleotide sequence ID" value="NZ_AP023423.1"/>
</dbReference>
<feature type="transmembrane region" description="Helical" evidence="1">
    <location>
        <begin position="79"/>
        <end position="97"/>
    </location>
</feature>
<evidence type="ECO:0000256" key="1">
    <source>
        <dbReference type="SAM" id="Phobius"/>
    </source>
</evidence>
<keyword evidence="1" id="KW-0812">Transmembrane</keyword>
<keyword evidence="1" id="KW-1133">Transmembrane helix</keyword>
<dbReference type="KEGG" id="seme:MIZ01_2245"/>
<keyword evidence="1" id="KW-0472">Membrane</keyword>
<name>A0AAN1XBY0_9PROT</name>
<proteinExistence type="predicted"/>
<feature type="transmembrane region" description="Helical" evidence="1">
    <location>
        <begin position="16"/>
        <end position="37"/>
    </location>
</feature>
<gene>
    <name evidence="2" type="ORF">MIZ01_2245</name>
</gene>
<evidence type="ECO:0000313" key="3">
    <source>
        <dbReference type="Proteomes" id="UP001320326"/>
    </source>
</evidence>
<evidence type="ECO:0000313" key="2">
    <source>
        <dbReference type="EMBL" id="BCK88441.1"/>
    </source>
</evidence>
<sequence>MDEQDDMKKMSPRGRLFMALVFFFFGLLQFALVFGWIHTDTSQTHTPRWVMVAASSMFVFAGILILLAETERLAWLRNFVIWMFVLCLALPFNWVAFGEGERKFSSTSSFLGFSSHGSPGEGEGRFVFGLFALLMDLIVLLMPLRALFRKRKAD</sequence>
<accession>A0AAN1XBY0</accession>
<protein>
    <submittedName>
        <fullName evidence="2">Uncharacterized protein</fullName>
    </submittedName>
</protein>
<keyword evidence="3" id="KW-1185">Reference proteome</keyword>
<dbReference type="Proteomes" id="UP001320326">
    <property type="component" value="Chromosome"/>
</dbReference>